<dbReference type="AlphaFoldDB" id="A0A0D2A9N5"/>
<protein>
    <recommendedName>
        <fullName evidence="3 9">Mediator of RNA polymerase II transcription subunit 5</fullName>
    </recommendedName>
    <alternativeName>
        <fullName evidence="8 9">Mediator complex subunit 5</fullName>
    </alternativeName>
</protein>
<evidence type="ECO:0000256" key="6">
    <source>
        <dbReference type="ARBA" id="ARBA00023163"/>
    </source>
</evidence>
<evidence type="ECO:0000313" key="11">
    <source>
        <dbReference type="Proteomes" id="UP000053342"/>
    </source>
</evidence>
<evidence type="ECO:0000256" key="1">
    <source>
        <dbReference type="ARBA" id="ARBA00004123"/>
    </source>
</evidence>
<evidence type="ECO:0000256" key="4">
    <source>
        <dbReference type="ARBA" id="ARBA00023015"/>
    </source>
</evidence>
<evidence type="ECO:0000256" key="8">
    <source>
        <dbReference type="ARBA" id="ARBA00031256"/>
    </source>
</evidence>
<keyword evidence="4 9" id="KW-0805">Transcription regulation</keyword>
<dbReference type="PANTHER" id="PTHR35784:SF1">
    <property type="entry name" value="MEDIATOR OF RNA POLYMERASE II TRANSCRIPTION SUBUNIT 5"/>
    <property type="match status" value="1"/>
</dbReference>
<dbReference type="RefSeq" id="XP_016257252.1">
    <property type="nucleotide sequence ID" value="XM_016412238.1"/>
</dbReference>
<evidence type="ECO:0000256" key="5">
    <source>
        <dbReference type="ARBA" id="ARBA00023159"/>
    </source>
</evidence>
<sequence>MAINKSRKLVRYCLSRRLSVQEFGSLLQLYRDELNGKLLFNALVDCRISFCAPGDPLLSLYVEHLGITGVVNVATALLIVINKWNKSRDPQNLHAMECYRRILQDIVMVILSPKYKACFDDIQASLQLSSRWLISLAPQVSHELDEYMATAKSHVVEALAFLVSSLASTAAGCEALSVTHTPDRVPREVSSSVIALRSSVRQSLDLAQYSALSSHLLSRINGVLDVLNQDSSLSRDSAAQLTDIRTMQFEAHVPETHMIASRAATILYLTAMLSSGSTIDDGALVNYLCTRHQNDYQAVFSDVLVVSFHILRAQFSNTDTTLCYQQCRLFLQNKLPSLLSMISASSFNSFDTEQTIVETWALVLMELSNPDLVSVGSRFLYICSLHRLISHSSSLQLIGNEDIISGMSKGLYSKDDLVSQVTSNHVRGPKLVEELIRSDGSAGSISHALVEIMHNYCSSKETQYLKDLSNAVIRKPAAVNCIALFVPPSFWLGPICTLLDEWRWNEIHGEAQPVYDDFGAAFLLVQVCKARLGLCETDLGIRKKDGFLSEFFNNADADIDLERLSEERKIHLGNWINALYLAEGLSDELFTNCSPHDFYILIPTLLRQSITAYQQEKMTQESLKAGLDYLLEPFLLPSLSSALNWITKVLQEGTFEVSCILDVFTKVPGSPDSRDIHGTILSMCAGSLQEQIQSKQGHDHIRLKAASDNLNQYSEFSFPGKNRWLSDHNQISNNLQQSIITMITSNGASTTPTDAAYDISLMVHTAVSALGPQGTLRILLRVLLQLSDSHEFLSAVDTISTIVCTGGQQLKEALRVQHQNLGRILKKESILAEAVVRLHRQVEGYANLLTVQDMNLNEFTFAQHLSNIDTANPNLDGVPTSAGPMEDPVDQEQADGIDQVLDEAAALGSLDSNDADMNFDALYGLQNNDMDLNDLDLDMF</sequence>
<dbReference type="GeneID" id="27362742"/>
<dbReference type="GO" id="GO:0016592">
    <property type="term" value="C:mediator complex"/>
    <property type="evidence" value="ECO:0007669"/>
    <property type="project" value="InterPro"/>
</dbReference>
<keyword evidence="7 9" id="KW-0539">Nucleus</keyword>
<keyword evidence="11" id="KW-1185">Reference proteome</keyword>
<dbReference type="GO" id="GO:0006357">
    <property type="term" value="P:regulation of transcription by RNA polymerase II"/>
    <property type="evidence" value="ECO:0007669"/>
    <property type="project" value="InterPro"/>
</dbReference>
<name>A0A0D2A9N5_9EURO</name>
<comment type="subunit">
    <text evidence="9">Component of the Mediator complex.</text>
</comment>
<dbReference type="VEuPathDB" id="FungiDB:PV06_10668"/>
<comment type="subcellular location">
    <subcellularLocation>
        <location evidence="1 9">Nucleus</location>
    </subcellularLocation>
</comment>
<keyword evidence="5 9" id="KW-0010">Activator</keyword>
<dbReference type="STRING" id="215243.A0A0D2A9N5"/>
<evidence type="ECO:0000256" key="2">
    <source>
        <dbReference type="ARBA" id="ARBA00008782"/>
    </source>
</evidence>
<evidence type="ECO:0000256" key="9">
    <source>
        <dbReference type="RuleBase" id="RU364142"/>
    </source>
</evidence>
<reference evidence="10 11" key="1">
    <citation type="submission" date="2015-01" db="EMBL/GenBank/DDBJ databases">
        <title>The Genome Sequence of Exophiala oligosperma CBS72588.</title>
        <authorList>
            <consortium name="The Broad Institute Genomics Platform"/>
            <person name="Cuomo C."/>
            <person name="de Hoog S."/>
            <person name="Gorbushina A."/>
            <person name="Stielow B."/>
            <person name="Teixiera M."/>
            <person name="Abouelleil A."/>
            <person name="Chapman S.B."/>
            <person name="Priest M."/>
            <person name="Young S.K."/>
            <person name="Wortman J."/>
            <person name="Nusbaum C."/>
            <person name="Birren B."/>
        </authorList>
    </citation>
    <scope>NUCLEOTIDE SEQUENCE [LARGE SCALE GENOMIC DNA]</scope>
    <source>
        <strain evidence="10 11">CBS 72588</strain>
    </source>
</reference>
<dbReference type="GO" id="GO:0003712">
    <property type="term" value="F:transcription coregulator activity"/>
    <property type="evidence" value="ECO:0007669"/>
    <property type="project" value="InterPro"/>
</dbReference>
<dbReference type="Pfam" id="PF08689">
    <property type="entry name" value="Med5"/>
    <property type="match status" value="1"/>
</dbReference>
<comment type="function">
    <text evidence="9">Component of the Mediator complex, a coactivator involved in the regulated transcription of nearly all RNA polymerase II-dependent genes. Mediator functions as a bridge to convey information from gene-specific regulatory proteins to the basal RNA polymerase II transcription machinery. Mediator is recruited to promoters by direct interactions with regulatory proteins and serves as a scaffold for the assembly of a functional preinitiation complex with RNA polymerase II and the general transcription factors.</text>
</comment>
<dbReference type="PANTHER" id="PTHR35784">
    <property type="entry name" value="MEDIATOR OF RNA POLYMERASE II TRANSCRIPTION SUBUNIT 5"/>
    <property type="match status" value="1"/>
</dbReference>
<accession>A0A0D2A9N5</accession>
<dbReference type="HOGENOM" id="CLU_004096_0_0_1"/>
<evidence type="ECO:0000256" key="3">
    <source>
        <dbReference type="ARBA" id="ARBA00020628"/>
    </source>
</evidence>
<evidence type="ECO:0000313" key="10">
    <source>
        <dbReference type="EMBL" id="KIW37036.1"/>
    </source>
</evidence>
<dbReference type="EMBL" id="KN847346">
    <property type="protein sequence ID" value="KIW37036.1"/>
    <property type="molecule type" value="Genomic_DNA"/>
</dbReference>
<gene>
    <name evidence="9" type="primary">MED5</name>
    <name evidence="10" type="ORF">PV06_10668</name>
</gene>
<dbReference type="Proteomes" id="UP000053342">
    <property type="component" value="Unassembled WGS sequence"/>
</dbReference>
<dbReference type="OrthoDB" id="5322661at2759"/>
<proteinExistence type="inferred from homology"/>
<comment type="similarity">
    <text evidence="2 9">Belongs to the Mediator complex subunit 5 family.</text>
</comment>
<organism evidence="10 11">
    <name type="scientific">Exophiala oligosperma</name>
    <dbReference type="NCBI Taxonomy" id="215243"/>
    <lineage>
        <taxon>Eukaryota</taxon>
        <taxon>Fungi</taxon>
        <taxon>Dikarya</taxon>
        <taxon>Ascomycota</taxon>
        <taxon>Pezizomycotina</taxon>
        <taxon>Eurotiomycetes</taxon>
        <taxon>Chaetothyriomycetidae</taxon>
        <taxon>Chaetothyriales</taxon>
        <taxon>Herpotrichiellaceae</taxon>
        <taxon>Exophiala</taxon>
    </lineage>
</organism>
<dbReference type="InterPro" id="IPR014801">
    <property type="entry name" value="Mediator_Med5_fun"/>
</dbReference>
<evidence type="ECO:0000256" key="7">
    <source>
        <dbReference type="ARBA" id="ARBA00023242"/>
    </source>
</evidence>
<keyword evidence="6 9" id="KW-0804">Transcription</keyword>